<protein>
    <submittedName>
        <fullName evidence="1">Uncharacterized protein</fullName>
    </submittedName>
</protein>
<proteinExistence type="predicted"/>
<sequence length="263" mass="29443">MAKLTDPAEELAKIAAKLNKGSAFAGAKFFAECFDVEISSTEFYTIISTILLRCDRVATLIGRSEWEKSQKASAVAELKGFKKAFDVKSLTTNWNNNPDGGLPQVRDHGKVIQFWSYEVRKFESYPSLSEEDVAELRVLITNYLIALRENDEVEAFVKQAIIDGLSRLEFSLNYLGWLGAGYNLDAFKNVLAQYQFLNEQSERRPDGFDPSEALGGLLGILKSMKEKYDSAKSWADTGSSMFESYKLASAYLTPLLLTYQSAQ</sequence>
<evidence type="ECO:0000313" key="2">
    <source>
        <dbReference type="Proteomes" id="UP000448199"/>
    </source>
</evidence>
<evidence type="ECO:0000313" key="1">
    <source>
        <dbReference type="EMBL" id="MXO49659.1"/>
    </source>
</evidence>
<dbReference type="RefSeq" id="WP_160729075.1">
    <property type="nucleotide sequence ID" value="NZ_WTYC01000016.1"/>
</dbReference>
<dbReference type="AlphaFoldDB" id="A0A844XWB9"/>
<dbReference type="Proteomes" id="UP000448199">
    <property type="component" value="Unassembled WGS sequence"/>
</dbReference>
<comment type="caution">
    <text evidence="1">The sequence shown here is derived from an EMBL/GenBank/DDBJ whole genome shotgun (WGS) entry which is preliminary data.</text>
</comment>
<dbReference type="EMBL" id="WTYC01000016">
    <property type="protein sequence ID" value="MXO49659.1"/>
    <property type="molecule type" value="Genomic_DNA"/>
</dbReference>
<accession>A0A844XWB9</accession>
<gene>
    <name evidence="1" type="ORF">GRI69_15515</name>
</gene>
<keyword evidence="2" id="KW-1185">Reference proteome</keyword>
<organism evidence="1 2">
    <name type="scientific">Qipengyuania vulgaris</name>
    <dbReference type="NCBI Taxonomy" id="291985"/>
    <lineage>
        <taxon>Bacteria</taxon>
        <taxon>Pseudomonadati</taxon>
        <taxon>Pseudomonadota</taxon>
        <taxon>Alphaproteobacteria</taxon>
        <taxon>Sphingomonadales</taxon>
        <taxon>Erythrobacteraceae</taxon>
        <taxon>Qipengyuania</taxon>
    </lineage>
</organism>
<reference evidence="1 2" key="1">
    <citation type="submission" date="2019-12" db="EMBL/GenBank/DDBJ databases">
        <title>Genomic-based taxomic classification of the family Erythrobacteraceae.</title>
        <authorList>
            <person name="Xu L."/>
        </authorList>
    </citation>
    <scope>NUCLEOTIDE SEQUENCE [LARGE SCALE GENOMIC DNA]</scope>
    <source>
        <strain evidence="1 2">DSM 17792</strain>
    </source>
</reference>
<name>A0A844XWB9_9SPHN</name>